<name>A0A0A9B5Y9_ARUDO</name>
<accession>A0A0A9B5Y9</accession>
<evidence type="ECO:0000313" key="2">
    <source>
        <dbReference type="EMBL" id="JAD59424.1"/>
    </source>
</evidence>
<feature type="transmembrane region" description="Helical" evidence="1">
    <location>
        <begin position="12"/>
        <end position="31"/>
    </location>
</feature>
<reference evidence="2" key="2">
    <citation type="journal article" date="2015" name="Data Brief">
        <title>Shoot transcriptome of the giant reed, Arundo donax.</title>
        <authorList>
            <person name="Barrero R.A."/>
            <person name="Guerrero F.D."/>
            <person name="Moolhuijzen P."/>
            <person name="Goolsby J.A."/>
            <person name="Tidwell J."/>
            <person name="Bellgard S.E."/>
            <person name="Bellgard M.I."/>
        </authorList>
    </citation>
    <scope>NUCLEOTIDE SEQUENCE</scope>
    <source>
        <tissue evidence="2">Shoot tissue taken approximately 20 cm above the soil surface</tissue>
    </source>
</reference>
<proteinExistence type="predicted"/>
<protein>
    <submittedName>
        <fullName evidence="2">Uncharacterized protein</fullName>
    </submittedName>
</protein>
<keyword evidence="1" id="KW-0812">Transmembrane</keyword>
<organism evidence="2">
    <name type="scientific">Arundo donax</name>
    <name type="common">Giant reed</name>
    <name type="synonym">Donax arundinaceus</name>
    <dbReference type="NCBI Taxonomy" id="35708"/>
    <lineage>
        <taxon>Eukaryota</taxon>
        <taxon>Viridiplantae</taxon>
        <taxon>Streptophyta</taxon>
        <taxon>Embryophyta</taxon>
        <taxon>Tracheophyta</taxon>
        <taxon>Spermatophyta</taxon>
        <taxon>Magnoliopsida</taxon>
        <taxon>Liliopsida</taxon>
        <taxon>Poales</taxon>
        <taxon>Poaceae</taxon>
        <taxon>PACMAD clade</taxon>
        <taxon>Arundinoideae</taxon>
        <taxon>Arundineae</taxon>
        <taxon>Arundo</taxon>
    </lineage>
</organism>
<dbReference type="EMBL" id="GBRH01238471">
    <property type="protein sequence ID" value="JAD59424.1"/>
    <property type="molecule type" value="Transcribed_RNA"/>
</dbReference>
<evidence type="ECO:0000256" key="1">
    <source>
        <dbReference type="SAM" id="Phobius"/>
    </source>
</evidence>
<sequence>MNLYSFVQLDLFILLIIVLNIFSLELLNWILHQLRGLYYATHLGCEQKGNLSYTSF</sequence>
<dbReference type="AlphaFoldDB" id="A0A0A9B5Y9"/>
<keyword evidence="1" id="KW-0472">Membrane</keyword>
<keyword evidence="1" id="KW-1133">Transmembrane helix</keyword>
<reference evidence="2" key="1">
    <citation type="submission" date="2014-09" db="EMBL/GenBank/DDBJ databases">
        <authorList>
            <person name="Magalhaes I.L.F."/>
            <person name="Oliveira U."/>
            <person name="Santos F.R."/>
            <person name="Vidigal T.H.D.A."/>
            <person name="Brescovit A.D."/>
            <person name="Santos A.J."/>
        </authorList>
    </citation>
    <scope>NUCLEOTIDE SEQUENCE</scope>
    <source>
        <tissue evidence="2">Shoot tissue taken approximately 20 cm above the soil surface</tissue>
    </source>
</reference>